<keyword evidence="2" id="KW-0732">Signal</keyword>
<evidence type="ECO:0000313" key="3">
    <source>
        <dbReference type="EMBL" id="GAA4322580.1"/>
    </source>
</evidence>
<name>A0ABP8GEN7_9BACT</name>
<feature type="region of interest" description="Disordered" evidence="1">
    <location>
        <begin position="16"/>
        <end position="113"/>
    </location>
</feature>
<feature type="compositionally biased region" description="Polar residues" evidence="1">
    <location>
        <begin position="80"/>
        <end position="96"/>
    </location>
</feature>
<organism evidence="3 4">
    <name type="scientific">Flaviaesturariibacter amylovorans</name>
    <dbReference type="NCBI Taxonomy" id="1084520"/>
    <lineage>
        <taxon>Bacteria</taxon>
        <taxon>Pseudomonadati</taxon>
        <taxon>Bacteroidota</taxon>
        <taxon>Chitinophagia</taxon>
        <taxon>Chitinophagales</taxon>
        <taxon>Chitinophagaceae</taxon>
        <taxon>Flaviaestuariibacter</taxon>
    </lineage>
</organism>
<accession>A0ABP8GEN7</accession>
<reference evidence="4" key="1">
    <citation type="journal article" date="2019" name="Int. J. Syst. Evol. Microbiol.">
        <title>The Global Catalogue of Microorganisms (GCM) 10K type strain sequencing project: providing services to taxonomists for standard genome sequencing and annotation.</title>
        <authorList>
            <consortium name="The Broad Institute Genomics Platform"/>
            <consortium name="The Broad Institute Genome Sequencing Center for Infectious Disease"/>
            <person name="Wu L."/>
            <person name="Ma J."/>
        </authorList>
    </citation>
    <scope>NUCLEOTIDE SEQUENCE [LARGE SCALE GENOMIC DNA]</scope>
    <source>
        <strain evidence="4">JCM 17919</strain>
    </source>
</reference>
<feature type="compositionally biased region" description="Basic and acidic residues" evidence="1">
    <location>
        <begin position="100"/>
        <end position="113"/>
    </location>
</feature>
<evidence type="ECO:0000256" key="2">
    <source>
        <dbReference type="SAM" id="SignalP"/>
    </source>
</evidence>
<evidence type="ECO:0000313" key="4">
    <source>
        <dbReference type="Proteomes" id="UP001501725"/>
    </source>
</evidence>
<protein>
    <submittedName>
        <fullName evidence="3">Uncharacterized protein</fullName>
    </submittedName>
</protein>
<feature type="signal peptide" evidence="2">
    <location>
        <begin position="1"/>
        <end position="17"/>
    </location>
</feature>
<dbReference type="Proteomes" id="UP001501725">
    <property type="component" value="Unassembled WGS sequence"/>
</dbReference>
<proteinExistence type="predicted"/>
<feature type="chain" id="PRO_5045274700" evidence="2">
    <location>
        <begin position="18"/>
        <end position="113"/>
    </location>
</feature>
<evidence type="ECO:0000256" key="1">
    <source>
        <dbReference type="SAM" id="MobiDB-lite"/>
    </source>
</evidence>
<comment type="caution">
    <text evidence="3">The sequence shown here is derived from an EMBL/GenBank/DDBJ whole genome shotgun (WGS) entry which is preliminary data.</text>
</comment>
<dbReference type="EMBL" id="BAABGY010000003">
    <property type="protein sequence ID" value="GAA4322580.1"/>
    <property type="molecule type" value="Genomic_DNA"/>
</dbReference>
<keyword evidence="4" id="KW-1185">Reference proteome</keyword>
<gene>
    <name evidence="3" type="ORF">GCM10023184_08980</name>
</gene>
<sequence length="113" mass="11889">MILIAGVLLCLGAPAMAQSSGGGNGGSRDAASVSASGGNRGALHHKQVRKVKKTKSGKKKVAVQKVPLEEDKMYPWKNGQRATPTGNEATGTNGQGFSAPRKDSVLHPRRERR</sequence>
<feature type="compositionally biased region" description="Basic residues" evidence="1">
    <location>
        <begin position="42"/>
        <end position="62"/>
    </location>
</feature>